<name>A0A812K659_SYMPI</name>
<dbReference type="Proteomes" id="UP000649617">
    <property type="component" value="Unassembled WGS sequence"/>
</dbReference>
<dbReference type="AlphaFoldDB" id="A0A812K659"/>
<gene>
    <name evidence="2" type="primary">nucI</name>
    <name evidence="2" type="ORF">SPIL2461_LOCUS2924</name>
</gene>
<dbReference type="InterPro" id="IPR008613">
    <property type="entry name" value="Excalibur_Ca-bd_domain"/>
</dbReference>
<dbReference type="Pfam" id="PF05901">
    <property type="entry name" value="Excalibur"/>
    <property type="match status" value="1"/>
</dbReference>
<evidence type="ECO:0000259" key="1">
    <source>
        <dbReference type="Pfam" id="PF05901"/>
    </source>
</evidence>
<reference evidence="2" key="1">
    <citation type="submission" date="2021-02" db="EMBL/GenBank/DDBJ databases">
        <authorList>
            <person name="Dougan E. K."/>
            <person name="Rhodes N."/>
            <person name="Thang M."/>
            <person name="Chan C."/>
        </authorList>
    </citation>
    <scope>NUCLEOTIDE SEQUENCE</scope>
</reference>
<dbReference type="OrthoDB" id="47133at2759"/>
<comment type="caution">
    <text evidence="2">The sequence shown here is derived from an EMBL/GenBank/DDBJ whole genome shotgun (WGS) entry which is preliminary data.</text>
</comment>
<organism evidence="2 3">
    <name type="scientific">Symbiodinium pilosum</name>
    <name type="common">Dinoflagellate</name>
    <dbReference type="NCBI Taxonomy" id="2952"/>
    <lineage>
        <taxon>Eukaryota</taxon>
        <taxon>Sar</taxon>
        <taxon>Alveolata</taxon>
        <taxon>Dinophyceae</taxon>
        <taxon>Suessiales</taxon>
        <taxon>Symbiodiniaceae</taxon>
        <taxon>Symbiodinium</taxon>
    </lineage>
</organism>
<accession>A0A812K659</accession>
<sequence length="333" mass="37634">MQWSGVAACISCQVQTVSALKFQVFRTVSGIHHPKNTVCSDCPCEYSPQELRKTTCKDFSTYQEAKAWYDRYFPQFGDVAGLDGDKDGKPCEKLLKSKQLFSWKALPLNELRKECHDAGISHRSMGVSLSDEDKKGELVDRLILFRWAEHWGAQYPVNRFGTIRSANNFVETMQRLVGREVGLQAELATVSGLPQEAFGTMTRQELVENIKKVLLWKELPLDDLQEECLRLSLSWRVDQAGKLVILFALGSCCVWRNVFKRNVTRSLQDGLSSHQQQQELCERLVGPSVAAKLLDHFGLQCLKLLEGPITSVLAVAHVEVVAARARLYARTRF</sequence>
<evidence type="ECO:0000313" key="3">
    <source>
        <dbReference type="Proteomes" id="UP000649617"/>
    </source>
</evidence>
<evidence type="ECO:0000313" key="2">
    <source>
        <dbReference type="EMBL" id="CAE7221329.1"/>
    </source>
</evidence>
<protein>
    <submittedName>
        <fullName evidence="2">NucI protein</fullName>
    </submittedName>
</protein>
<proteinExistence type="predicted"/>
<dbReference type="EMBL" id="CAJNIZ010003335">
    <property type="protein sequence ID" value="CAE7221329.1"/>
    <property type="molecule type" value="Genomic_DNA"/>
</dbReference>
<feature type="domain" description="Excalibur calcium-binding" evidence="1">
    <location>
        <begin position="54"/>
        <end position="92"/>
    </location>
</feature>
<keyword evidence="3" id="KW-1185">Reference proteome</keyword>